<comment type="caution">
    <text evidence="2">The sequence shown here is derived from an EMBL/GenBank/DDBJ whole genome shotgun (WGS) entry which is preliminary data.</text>
</comment>
<evidence type="ECO:0000313" key="2">
    <source>
        <dbReference type="EMBL" id="HIX04047.1"/>
    </source>
</evidence>
<gene>
    <name evidence="2" type="ORF">H9863_08045</name>
</gene>
<dbReference type="InterPro" id="IPR036249">
    <property type="entry name" value="Thioredoxin-like_sf"/>
</dbReference>
<dbReference type="EMBL" id="DXFT01000156">
    <property type="protein sequence ID" value="HIX04047.1"/>
    <property type="molecule type" value="Genomic_DNA"/>
</dbReference>
<organism evidence="2 3">
    <name type="scientific">Candidatus Odoribacter faecigallinarum</name>
    <dbReference type="NCBI Taxonomy" id="2838706"/>
    <lineage>
        <taxon>Bacteria</taxon>
        <taxon>Pseudomonadati</taxon>
        <taxon>Bacteroidota</taxon>
        <taxon>Bacteroidia</taxon>
        <taxon>Bacteroidales</taxon>
        <taxon>Odoribacteraceae</taxon>
        <taxon>Odoribacter</taxon>
    </lineage>
</organism>
<dbReference type="Proteomes" id="UP000824202">
    <property type="component" value="Unassembled WGS sequence"/>
</dbReference>
<reference evidence="2" key="2">
    <citation type="submission" date="2021-04" db="EMBL/GenBank/DDBJ databases">
        <authorList>
            <person name="Gilroy R."/>
        </authorList>
    </citation>
    <scope>NUCLEOTIDE SEQUENCE</scope>
    <source>
        <strain evidence="2">23274</strain>
    </source>
</reference>
<accession>A0A9D2ACR1</accession>
<dbReference type="SUPFAM" id="SSF52833">
    <property type="entry name" value="Thioredoxin-like"/>
    <property type="match status" value="1"/>
</dbReference>
<dbReference type="Gene3D" id="3.40.30.10">
    <property type="entry name" value="Glutaredoxin"/>
    <property type="match status" value="1"/>
</dbReference>
<proteinExistence type="predicted"/>
<name>A0A9D2ACR1_9BACT</name>
<dbReference type="Pfam" id="PF17127">
    <property type="entry name" value="DUF5106"/>
    <property type="match status" value="1"/>
</dbReference>
<reference evidence="2" key="1">
    <citation type="journal article" date="2021" name="PeerJ">
        <title>Extensive microbial diversity within the chicken gut microbiome revealed by metagenomics and culture.</title>
        <authorList>
            <person name="Gilroy R."/>
            <person name="Ravi A."/>
            <person name="Getino M."/>
            <person name="Pursley I."/>
            <person name="Horton D.L."/>
            <person name="Alikhan N.F."/>
            <person name="Baker D."/>
            <person name="Gharbi K."/>
            <person name="Hall N."/>
            <person name="Watson M."/>
            <person name="Adriaenssens E.M."/>
            <person name="Foster-Nyarko E."/>
            <person name="Jarju S."/>
            <person name="Secka A."/>
            <person name="Antonio M."/>
            <person name="Oren A."/>
            <person name="Chaudhuri R.R."/>
            <person name="La Ragione R."/>
            <person name="Hildebrand F."/>
            <person name="Pallen M.J."/>
        </authorList>
    </citation>
    <scope>NUCLEOTIDE SEQUENCE</scope>
    <source>
        <strain evidence="2">23274</strain>
    </source>
</reference>
<evidence type="ECO:0000313" key="3">
    <source>
        <dbReference type="Proteomes" id="UP000824202"/>
    </source>
</evidence>
<dbReference type="AlphaFoldDB" id="A0A9D2ACR1"/>
<dbReference type="InterPro" id="IPR033395">
    <property type="entry name" value="DUF5106"/>
</dbReference>
<protein>
    <submittedName>
        <fullName evidence="2">DUF5106 domain-containing protein</fullName>
    </submittedName>
</protein>
<evidence type="ECO:0000259" key="1">
    <source>
        <dbReference type="Pfam" id="PF17127"/>
    </source>
</evidence>
<sequence length="313" mass="35562">IPMRNASIIILIAVVVAACGGRSAAKQSTAAREEVQASHRLEVPQPPALLTDNGARLEYVAEHFWENFDFGDKTWIADTATLEQAFADWTGLLEALPEGKAAQFTGKWIRKAEGCPELQLRLADIAEFYFYHPNSPFRNEDWYIPVLEGLLDSRQLGEEYKVRPAYQLEMARKNRPGMKANDFTYTLADGRTGRLSQVEGDYTLLLFYNPDCNDCRRVEQYIAHSKVLAPLVRSKRLAVLAVYPDADLPLWRAHLPEMPQGWITGYDAGQKITKENIYYLPAIPTLYLLDKEKRVVLKDAPAEEIEERLMIND</sequence>
<feature type="non-terminal residue" evidence="2">
    <location>
        <position position="1"/>
    </location>
</feature>
<feature type="domain" description="DUF5106" evidence="1">
    <location>
        <begin position="26"/>
        <end position="174"/>
    </location>
</feature>